<gene>
    <name evidence="1" type="ORF">ATN88_08945</name>
</gene>
<keyword evidence="2" id="KW-1185">Reference proteome</keyword>
<evidence type="ECO:0008006" key="3">
    <source>
        <dbReference type="Google" id="ProtNLM"/>
    </source>
</evidence>
<dbReference type="STRING" id="294935.ATN88_08945"/>
<comment type="caution">
    <text evidence="1">The sequence shown here is derived from an EMBL/GenBank/DDBJ whole genome shotgun (WGS) entry which is preliminary data.</text>
</comment>
<dbReference type="OrthoDB" id="8482295at2"/>
<dbReference type="AlphaFoldDB" id="A0A135IA09"/>
<evidence type="ECO:0000313" key="2">
    <source>
        <dbReference type="Proteomes" id="UP000070529"/>
    </source>
</evidence>
<organism evidence="1 2">
    <name type="scientific">Enterovibrio coralii</name>
    <dbReference type="NCBI Taxonomy" id="294935"/>
    <lineage>
        <taxon>Bacteria</taxon>
        <taxon>Pseudomonadati</taxon>
        <taxon>Pseudomonadota</taxon>
        <taxon>Gammaproteobacteria</taxon>
        <taxon>Vibrionales</taxon>
        <taxon>Vibrionaceae</taxon>
        <taxon>Enterovibrio</taxon>
    </lineage>
</organism>
<sequence>MKRTLDTFSQPNKENTGLFGKELSEYNFVPFDCVKLKNTELIWYNKDIVRSLGYPCDETTEQKILDNFSYVTPDYENSEKLDLSDRKVFLADRYGSPAEEANGGSARCGINGHFQIKGNGRNPLVAVNVDYGHSHGKVCLTEAVAEAIWGEICHFELPYGAVRTLAIIKTNGSILSDYGLGDMVEQPTALIIRELAVRPAHYERATYFWPASEFKYLRDSDHFYVKDSTLKLDAYCEDKFKGEKNPIFSYLLDAVTRMGHQIAISRVKGIPHGSLTSSNIGMDGAFLDFGTITAVPDYDNFVLTEGLGGVWDDHFPISRWLQNLFFYINKYSCYGLNEEEKKALISKFLSIREEYEDLETAKQCGLSGDDIYLKEVGKKIKEKLRENKTQRKALYGIVREDFISELNSVLSSLKIEKSNIDFNLRDIFYNKYTLTVDKRVAGFGGSNTDINEMISSYVSKYWD</sequence>
<accession>A0A135IA09</accession>
<dbReference type="Proteomes" id="UP000070529">
    <property type="component" value="Unassembled WGS sequence"/>
</dbReference>
<name>A0A135IA09_9GAMM</name>
<proteinExistence type="predicted"/>
<dbReference type="RefSeq" id="WP_067413504.1">
    <property type="nucleotide sequence ID" value="NZ_LNTY01000025.1"/>
</dbReference>
<dbReference type="EMBL" id="LNTY01000025">
    <property type="protein sequence ID" value="KXF82290.1"/>
    <property type="molecule type" value="Genomic_DNA"/>
</dbReference>
<reference evidence="1 2" key="1">
    <citation type="submission" date="2015-11" db="EMBL/GenBank/DDBJ databases">
        <title>Genomic Taxonomy of the Vibrionaceae.</title>
        <authorList>
            <person name="Gomez-Gil B."/>
            <person name="Enciso-Ibarra J."/>
        </authorList>
    </citation>
    <scope>NUCLEOTIDE SEQUENCE [LARGE SCALE GENOMIC DNA]</scope>
    <source>
        <strain evidence="1 2">CAIM 912</strain>
    </source>
</reference>
<protein>
    <recommendedName>
        <fullName evidence="3">MchC protein</fullName>
    </recommendedName>
</protein>
<evidence type="ECO:0000313" key="1">
    <source>
        <dbReference type="EMBL" id="KXF82290.1"/>
    </source>
</evidence>